<dbReference type="EMBL" id="JBHSAF010000015">
    <property type="protein sequence ID" value="MFC3914936.1"/>
    <property type="molecule type" value="Genomic_DNA"/>
</dbReference>
<feature type="transmembrane region" description="Helical" evidence="1">
    <location>
        <begin position="62"/>
        <end position="83"/>
    </location>
</feature>
<comment type="caution">
    <text evidence="2">The sequence shown here is derived from an EMBL/GenBank/DDBJ whole genome shotgun (WGS) entry which is preliminary data.</text>
</comment>
<accession>A0ABV8CS66</accession>
<keyword evidence="1" id="KW-1133">Transmembrane helix</keyword>
<dbReference type="InterPro" id="IPR005642">
    <property type="entry name" value="LysO"/>
</dbReference>
<evidence type="ECO:0000313" key="2">
    <source>
        <dbReference type="EMBL" id="MFC3914936.1"/>
    </source>
</evidence>
<keyword evidence="1" id="KW-0472">Membrane</keyword>
<feature type="transmembrane region" description="Helical" evidence="1">
    <location>
        <begin position="163"/>
        <end position="191"/>
    </location>
</feature>
<feature type="transmembrane region" description="Helical" evidence="1">
    <location>
        <begin position="29"/>
        <end position="50"/>
    </location>
</feature>
<gene>
    <name evidence="2" type="ORF">ACFOSS_15940</name>
</gene>
<sequence length="301" mass="33399">MLLDVILILFPLICGYLIPLHSPQWLKRLQWLCSQMVYLILFLMGIGLAFVDQLDQQLWPLFRSAGLLTLCICSANLLALWWLDRRQQQQRPEAPLAQQSMWRMAWESLRMALVVVAGTALGLLLEKNSLPVHEWSNWALMLLLLLIGIQMRNSGMSLRQMLLNLWAVKIAALLIVSSWLGGLIAGWLLGWSWQQSLALSSAFGWYSLSGILVSGELGPLIGSTAFLNDLFRELLALMAIPLLMRRHPSAAIGLGGATALDFTLPIIQRSGGLAMVPIAVVSGFILSLLGPLLMLFFLSLT</sequence>
<dbReference type="Proteomes" id="UP001595692">
    <property type="component" value="Unassembled WGS sequence"/>
</dbReference>
<protein>
    <submittedName>
        <fullName evidence="2">Lysine exporter LysO family protein</fullName>
    </submittedName>
</protein>
<evidence type="ECO:0000313" key="3">
    <source>
        <dbReference type="Proteomes" id="UP001595692"/>
    </source>
</evidence>
<dbReference type="PANTHER" id="PTHR35804">
    <property type="entry name" value="LYSINE EXPORTER LYSO"/>
    <property type="match status" value="1"/>
</dbReference>
<feature type="transmembrane region" description="Helical" evidence="1">
    <location>
        <begin position="135"/>
        <end position="151"/>
    </location>
</feature>
<keyword evidence="3" id="KW-1185">Reference proteome</keyword>
<proteinExistence type="predicted"/>
<feature type="transmembrane region" description="Helical" evidence="1">
    <location>
        <begin position="6"/>
        <end position="22"/>
    </location>
</feature>
<dbReference type="RefSeq" id="WP_377154464.1">
    <property type="nucleotide sequence ID" value="NZ_JBHSAF010000015.1"/>
</dbReference>
<name>A0ABV8CS66_9GAMM</name>
<organism evidence="2 3">
    <name type="scientific">Pseudaeromonas sharmana</name>
    <dbReference type="NCBI Taxonomy" id="328412"/>
    <lineage>
        <taxon>Bacteria</taxon>
        <taxon>Pseudomonadati</taxon>
        <taxon>Pseudomonadota</taxon>
        <taxon>Gammaproteobacteria</taxon>
        <taxon>Aeromonadales</taxon>
        <taxon>Aeromonadaceae</taxon>
        <taxon>Pseudaeromonas</taxon>
    </lineage>
</organism>
<dbReference type="Pfam" id="PF03956">
    <property type="entry name" value="Lys_export"/>
    <property type="match status" value="1"/>
</dbReference>
<evidence type="ECO:0000256" key="1">
    <source>
        <dbReference type="SAM" id="Phobius"/>
    </source>
</evidence>
<feature type="transmembrane region" description="Helical" evidence="1">
    <location>
        <begin position="203"/>
        <end position="227"/>
    </location>
</feature>
<feature type="transmembrane region" description="Helical" evidence="1">
    <location>
        <begin position="104"/>
        <end position="123"/>
    </location>
</feature>
<keyword evidence="1" id="KW-0812">Transmembrane</keyword>
<feature type="transmembrane region" description="Helical" evidence="1">
    <location>
        <begin position="273"/>
        <end position="298"/>
    </location>
</feature>
<dbReference type="PANTHER" id="PTHR35804:SF1">
    <property type="entry name" value="LYSINE EXPORTER LYSO"/>
    <property type="match status" value="1"/>
</dbReference>
<feature type="transmembrane region" description="Helical" evidence="1">
    <location>
        <begin position="248"/>
        <end position="267"/>
    </location>
</feature>
<reference evidence="3" key="1">
    <citation type="journal article" date="2019" name="Int. J. Syst. Evol. Microbiol.">
        <title>The Global Catalogue of Microorganisms (GCM) 10K type strain sequencing project: providing services to taxonomists for standard genome sequencing and annotation.</title>
        <authorList>
            <consortium name="The Broad Institute Genomics Platform"/>
            <consortium name="The Broad Institute Genome Sequencing Center for Infectious Disease"/>
            <person name="Wu L."/>
            <person name="Ma J."/>
        </authorList>
    </citation>
    <scope>NUCLEOTIDE SEQUENCE [LARGE SCALE GENOMIC DNA]</scope>
    <source>
        <strain evidence="3">CCUG 54939</strain>
    </source>
</reference>